<comment type="caution">
    <text evidence="2">The sequence shown here is derived from an EMBL/GenBank/DDBJ whole genome shotgun (WGS) entry which is preliminary data.</text>
</comment>
<gene>
    <name evidence="2" type="ORF">GOODEAATRI_024433</name>
</gene>
<dbReference type="InterPro" id="IPR019734">
    <property type="entry name" value="TPR_rpt"/>
</dbReference>
<keyword evidence="1" id="KW-0802">TPR repeat</keyword>
<protein>
    <submittedName>
        <fullName evidence="2">Uncharacterized protein</fullName>
    </submittedName>
</protein>
<accession>A0ABV0MKD4</accession>
<feature type="repeat" description="TPR" evidence="1">
    <location>
        <begin position="88"/>
        <end position="121"/>
    </location>
</feature>
<dbReference type="PROSITE" id="PS50293">
    <property type="entry name" value="TPR_REGION"/>
    <property type="match status" value="1"/>
</dbReference>
<evidence type="ECO:0000256" key="1">
    <source>
        <dbReference type="PROSITE-ProRule" id="PRU00339"/>
    </source>
</evidence>
<evidence type="ECO:0000313" key="3">
    <source>
        <dbReference type="Proteomes" id="UP001476798"/>
    </source>
</evidence>
<feature type="repeat" description="TPR" evidence="1">
    <location>
        <begin position="21"/>
        <end position="54"/>
    </location>
</feature>
<name>A0ABV0MKD4_9TELE</name>
<keyword evidence="3" id="KW-1185">Reference proteome</keyword>
<sequence>KRFAEANEMYLKGIENCPDSPDLHNNYGVFLVDTGEGQLAAAHYQEAIRLMPAHYVAMVNLGRLLRSSNKNKEAEIWYKRALQVTRKVDILTPLGALYYNTGRYEEALQVYKEAANLQSDSTDIWLALAQVLAMAGQNSEAKKMTLDIISREATCIECYRLLSAIYSKRGNNTEVCTCASPQQFKCFTAVLGNLGKICQPPAVVGFCSCSYLGNK</sequence>
<dbReference type="SUPFAM" id="SSF48452">
    <property type="entry name" value="TPR-like"/>
    <property type="match status" value="1"/>
</dbReference>
<dbReference type="InterPro" id="IPR052943">
    <property type="entry name" value="TMTC_O-mannosyl-trnsfr"/>
</dbReference>
<evidence type="ECO:0000313" key="2">
    <source>
        <dbReference type="EMBL" id="MEQ2159573.1"/>
    </source>
</evidence>
<dbReference type="PANTHER" id="PTHR44809:SF1">
    <property type="entry name" value="PROTEIN O-MANNOSYL-TRANSFERASE TMTC1"/>
    <property type="match status" value="1"/>
</dbReference>
<dbReference type="Proteomes" id="UP001476798">
    <property type="component" value="Unassembled WGS sequence"/>
</dbReference>
<organism evidence="2 3">
    <name type="scientific">Goodea atripinnis</name>
    <dbReference type="NCBI Taxonomy" id="208336"/>
    <lineage>
        <taxon>Eukaryota</taxon>
        <taxon>Metazoa</taxon>
        <taxon>Chordata</taxon>
        <taxon>Craniata</taxon>
        <taxon>Vertebrata</taxon>
        <taxon>Euteleostomi</taxon>
        <taxon>Actinopterygii</taxon>
        <taxon>Neopterygii</taxon>
        <taxon>Teleostei</taxon>
        <taxon>Neoteleostei</taxon>
        <taxon>Acanthomorphata</taxon>
        <taxon>Ovalentaria</taxon>
        <taxon>Atherinomorphae</taxon>
        <taxon>Cyprinodontiformes</taxon>
        <taxon>Goodeidae</taxon>
        <taxon>Goodea</taxon>
    </lineage>
</organism>
<proteinExistence type="predicted"/>
<dbReference type="Pfam" id="PF13424">
    <property type="entry name" value="TPR_12"/>
    <property type="match status" value="1"/>
</dbReference>
<reference evidence="2 3" key="1">
    <citation type="submission" date="2021-06" db="EMBL/GenBank/DDBJ databases">
        <authorList>
            <person name="Palmer J.M."/>
        </authorList>
    </citation>
    <scope>NUCLEOTIDE SEQUENCE [LARGE SCALE GENOMIC DNA]</scope>
    <source>
        <strain evidence="2 3">GA_2019</strain>
        <tissue evidence="2">Muscle</tissue>
    </source>
</reference>
<dbReference type="PANTHER" id="PTHR44809">
    <property type="match status" value="1"/>
</dbReference>
<dbReference type="SMART" id="SM00028">
    <property type="entry name" value="TPR"/>
    <property type="match status" value="4"/>
</dbReference>
<dbReference type="Pfam" id="PF14559">
    <property type="entry name" value="TPR_19"/>
    <property type="match status" value="1"/>
</dbReference>
<dbReference type="InterPro" id="IPR011990">
    <property type="entry name" value="TPR-like_helical_dom_sf"/>
</dbReference>
<dbReference type="Gene3D" id="1.25.40.10">
    <property type="entry name" value="Tetratricopeptide repeat domain"/>
    <property type="match status" value="1"/>
</dbReference>
<dbReference type="EMBL" id="JAHRIO010002732">
    <property type="protein sequence ID" value="MEQ2159573.1"/>
    <property type="molecule type" value="Genomic_DNA"/>
</dbReference>
<dbReference type="PROSITE" id="PS50005">
    <property type="entry name" value="TPR"/>
    <property type="match status" value="2"/>
</dbReference>
<feature type="non-terminal residue" evidence="2">
    <location>
        <position position="1"/>
    </location>
</feature>